<sequence>MIWLTSILLLFIFQIGTVLFVEFRRPSKAIAWLSIMFMLPIVGLFVYYFIAREYRQRTKVKRRERETVEEANRHRLPPNARALERITDFPNPSMHEEKRLYGLLRSFPDATLTMRNDTTVFASAQETYRLMLEDIERAKDHIHMLYYIWNDDGYGRKFHDALIRKALEGVEVRIIYDGIGAYSTPKGFWNSLRAAGGHVHCFLPAVIALFDKRLNYRNHRKITVVDGLIGYVGGINIGDEYTGKDKKLGYWRDTSVRIMGDAVYELQRVFAKDWQFVCGERLPYAERFFPKHPVTAKDTVQIVPSGPDSNWNTILEMYFTAICSAKERIFVTSPYLIPDRSLLMALKTAALAGVDVRIVIPGVADSKVTLWASLSFVEELLQTGVRIYRYCKGFMHAKIIVVDDHFATTGTANMDLRSFYDNFEINAAFFDERIVARFASDVLTDISESEEIRLDAFAKRGKLQIAKEALGRLISPLL</sequence>
<dbReference type="OrthoDB" id="9762009at2"/>
<dbReference type="SUPFAM" id="SSF56024">
    <property type="entry name" value="Phospholipase D/nuclease"/>
    <property type="match status" value="2"/>
</dbReference>
<dbReference type="InterPro" id="IPR001736">
    <property type="entry name" value="PLipase_D/transphosphatidylase"/>
</dbReference>
<dbReference type="SMART" id="SM00155">
    <property type="entry name" value="PLDc"/>
    <property type="match status" value="2"/>
</dbReference>
<dbReference type="PANTHER" id="PTHR21248:SF20">
    <property type="entry name" value="CARDIOLIPIN SYNTHASE YWIE-RELATED"/>
    <property type="match status" value="1"/>
</dbReference>
<gene>
    <name evidence="15" type="primary">cls</name>
    <name evidence="15" type="ORF">FE782_30050</name>
</gene>
<keyword evidence="11 12" id="KW-1208">Phospholipid metabolism</keyword>
<keyword evidence="10 12" id="KW-0594">Phospholipid biosynthesis</keyword>
<dbReference type="Pfam" id="PF13396">
    <property type="entry name" value="PLDc_N"/>
    <property type="match status" value="1"/>
</dbReference>
<evidence type="ECO:0000256" key="13">
    <source>
        <dbReference type="NCBIfam" id="TIGR04265"/>
    </source>
</evidence>
<feature type="domain" description="PLD phosphodiesterase" evidence="14">
    <location>
        <begin position="214"/>
        <end position="241"/>
    </location>
</feature>
<feature type="transmembrane region" description="Helical" evidence="12">
    <location>
        <begin position="30"/>
        <end position="51"/>
    </location>
</feature>
<dbReference type="CDD" id="cd09112">
    <property type="entry name" value="PLDc_CLS_2"/>
    <property type="match status" value="1"/>
</dbReference>
<dbReference type="InterPro" id="IPR027379">
    <property type="entry name" value="CLS_N"/>
</dbReference>
<dbReference type="PROSITE" id="PS50035">
    <property type="entry name" value="PLD"/>
    <property type="match status" value="2"/>
</dbReference>
<evidence type="ECO:0000259" key="14">
    <source>
        <dbReference type="PROSITE" id="PS50035"/>
    </source>
</evidence>
<evidence type="ECO:0000256" key="12">
    <source>
        <dbReference type="HAMAP-Rule" id="MF_01916"/>
    </source>
</evidence>
<evidence type="ECO:0000256" key="1">
    <source>
        <dbReference type="ARBA" id="ARBA00004651"/>
    </source>
</evidence>
<keyword evidence="7 12" id="KW-1133">Transmembrane helix</keyword>
<comment type="function">
    <text evidence="12">Catalyzes the reversible phosphatidyl group transfer from one phosphatidylglycerol molecule to another to form cardiolipin (CL) (diphosphatidylglycerol) and glycerol.</text>
</comment>
<evidence type="ECO:0000256" key="8">
    <source>
        <dbReference type="ARBA" id="ARBA00023098"/>
    </source>
</evidence>
<evidence type="ECO:0000256" key="9">
    <source>
        <dbReference type="ARBA" id="ARBA00023136"/>
    </source>
</evidence>
<dbReference type="FunFam" id="3.30.870.10:FF:000014">
    <property type="entry name" value="Cardiolipin synthase"/>
    <property type="match status" value="1"/>
</dbReference>
<dbReference type="EMBL" id="VCIW01000033">
    <property type="protein sequence ID" value="TLS48556.1"/>
    <property type="molecule type" value="Genomic_DNA"/>
</dbReference>
<evidence type="ECO:0000256" key="7">
    <source>
        <dbReference type="ARBA" id="ARBA00022989"/>
    </source>
</evidence>
<comment type="subcellular location">
    <subcellularLocation>
        <location evidence="1 12">Cell membrane</location>
        <topology evidence="1 12">Multi-pass membrane protein</topology>
    </subcellularLocation>
</comment>
<comment type="caution">
    <text evidence="12">Lacks conserved residue(s) required for the propagation of feature annotation.</text>
</comment>
<feature type="active site" evidence="12">
    <location>
        <position position="221"/>
    </location>
</feature>
<dbReference type="Proteomes" id="UP000309676">
    <property type="component" value="Unassembled WGS sequence"/>
</dbReference>
<keyword evidence="3 12" id="KW-0444">Lipid biosynthesis</keyword>
<reference evidence="15 16" key="1">
    <citation type="submission" date="2019-05" db="EMBL/GenBank/DDBJ databases">
        <authorList>
            <person name="Narsing Rao M.P."/>
            <person name="Li W.J."/>
        </authorList>
    </citation>
    <scope>NUCLEOTIDE SEQUENCE [LARGE SCALE GENOMIC DNA]</scope>
    <source>
        <strain evidence="15 16">SYSU_K30003</strain>
    </source>
</reference>
<evidence type="ECO:0000256" key="5">
    <source>
        <dbReference type="ARBA" id="ARBA00022692"/>
    </source>
</evidence>
<keyword evidence="9 12" id="KW-0472">Membrane</keyword>
<keyword evidence="4 12" id="KW-0808">Transferase</keyword>
<dbReference type="EC" id="2.7.8.-" evidence="12 13"/>
<keyword evidence="8 12" id="KW-0443">Lipid metabolism</keyword>
<dbReference type="GO" id="GO:0008808">
    <property type="term" value="F:cardiolipin synthase activity"/>
    <property type="evidence" value="ECO:0007669"/>
    <property type="project" value="UniProtKB-UniRule"/>
</dbReference>
<comment type="similarity">
    <text evidence="12">Belongs to the phospholipase D family. Cardiolipin synthase subfamily.</text>
</comment>
<protein>
    <recommendedName>
        <fullName evidence="12 13">Cardiolipin synthase</fullName>
        <shortName evidence="12">CL synthase</shortName>
        <ecNumber evidence="12 13">2.7.8.-</ecNumber>
    </recommendedName>
</protein>
<evidence type="ECO:0000256" key="10">
    <source>
        <dbReference type="ARBA" id="ARBA00023209"/>
    </source>
</evidence>
<keyword evidence="2 12" id="KW-1003">Cell membrane</keyword>
<dbReference type="AlphaFoldDB" id="A0A5R9G2N8"/>
<dbReference type="Gene3D" id="3.30.870.10">
    <property type="entry name" value="Endonuclease Chain A"/>
    <property type="match status" value="2"/>
</dbReference>
<organism evidence="15 16">
    <name type="scientific">Paenibacillus antri</name>
    <dbReference type="NCBI Taxonomy" id="2582848"/>
    <lineage>
        <taxon>Bacteria</taxon>
        <taxon>Bacillati</taxon>
        <taxon>Bacillota</taxon>
        <taxon>Bacilli</taxon>
        <taxon>Bacillales</taxon>
        <taxon>Paenibacillaceae</taxon>
        <taxon>Paenibacillus</taxon>
    </lineage>
</organism>
<dbReference type="InterPro" id="IPR025202">
    <property type="entry name" value="PLD-like_dom"/>
</dbReference>
<evidence type="ECO:0000256" key="4">
    <source>
        <dbReference type="ARBA" id="ARBA00022679"/>
    </source>
</evidence>
<comment type="caution">
    <text evidence="15">The sequence shown here is derived from an EMBL/GenBank/DDBJ whole genome shotgun (WGS) entry which is preliminary data.</text>
</comment>
<evidence type="ECO:0000313" key="16">
    <source>
        <dbReference type="Proteomes" id="UP000309676"/>
    </source>
</evidence>
<keyword evidence="16" id="KW-1185">Reference proteome</keyword>
<proteinExistence type="inferred from homology"/>
<dbReference type="HAMAP" id="MF_01916">
    <property type="entry name" value="Cardiolipin_synth_Cls"/>
    <property type="match status" value="1"/>
</dbReference>
<evidence type="ECO:0000256" key="3">
    <source>
        <dbReference type="ARBA" id="ARBA00022516"/>
    </source>
</evidence>
<dbReference type="PANTHER" id="PTHR21248">
    <property type="entry name" value="CARDIOLIPIN SYNTHASE"/>
    <property type="match status" value="1"/>
</dbReference>
<evidence type="ECO:0000256" key="6">
    <source>
        <dbReference type="ARBA" id="ARBA00022737"/>
    </source>
</evidence>
<dbReference type="InterPro" id="IPR022924">
    <property type="entry name" value="Cardiolipin_synthase"/>
</dbReference>
<feature type="active site" evidence="12">
    <location>
        <position position="219"/>
    </location>
</feature>
<keyword evidence="5 12" id="KW-0812">Transmembrane</keyword>
<dbReference type="RefSeq" id="WP_138198050.1">
    <property type="nucleotide sequence ID" value="NZ_VCIW01000033.1"/>
</dbReference>
<feature type="active site" evidence="12">
    <location>
        <position position="396"/>
    </location>
</feature>
<feature type="active site" evidence="12">
    <location>
        <position position="226"/>
    </location>
</feature>
<feature type="active site" evidence="12">
    <location>
        <position position="403"/>
    </location>
</feature>
<evidence type="ECO:0000256" key="11">
    <source>
        <dbReference type="ARBA" id="ARBA00023264"/>
    </source>
</evidence>
<evidence type="ECO:0000313" key="15">
    <source>
        <dbReference type="EMBL" id="TLS48556.1"/>
    </source>
</evidence>
<evidence type="ECO:0000256" key="2">
    <source>
        <dbReference type="ARBA" id="ARBA00022475"/>
    </source>
</evidence>
<dbReference type="Pfam" id="PF13091">
    <property type="entry name" value="PLDc_2"/>
    <property type="match status" value="2"/>
</dbReference>
<dbReference type="InterPro" id="IPR030874">
    <property type="entry name" value="Cardiolipin_synth_Firmi"/>
</dbReference>
<name>A0A5R9G2N8_9BACL</name>
<dbReference type="CDD" id="cd09110">
    <property type="entry name" value="PLDc_CLS_1"/>
    <property type="match status" value="1"/>
</dbReference>
<accession>A0A5R9G2N8</accession>
<dbReference type="GO" id="GO:0032049">
    <property type="term" value="P:cardiolipin biosynthetic process"/>
    <property type="evidence" value="ECO:0007669"/>
    <property type="project" value="UniProtKB-UniRule"/>
</dbReference>
<dbReference type="GO" id="GO:0005886">
    <property type="term" value="C:plasma membrane"/>
    <property type="evidence" value="ECO:0007669"/>
    <property type="project" value="UniProtKB-SubCell"/>
</dbReference>
<comment type="catalytic activity">
    <reaction evidence="12">
        <text>2 a 1,2-diacyl-sn-glycero-3-phospho-(1'-sn-glycerol) = a cardiolipin + glycerol</text>
        <dbReference type="Rhea" id="RHEA:31451"/>
        <dbReference type="ChEBI" id="CHEBI:17754"/>
        <dbReference type="ChEBI" id="CHEBI:62237"/>
        <dbReference type="ChEBI" id="CHEBI:64716"/>
    </reaction>
</comment>
<feature type="domain" description="PLD phosphodiesterase" evidence="14">
    <location>
        <begin position="391"/>
        <end position="418"/>
    </location>
</feature>
<feature type="active site" evidence="12">
    <location>
        <position position="398"/>
    </location>
</feature>
<keyword evidence="6" id="KW-0677">Repeat</keyword>
<dbReference type="NCBIfam" id="TIGR04265">
    <property type="entry name" value="bac_cardiolipin"/>
    <property type="match status" value="1"/>
</dbReference>